<feature type="non-terminal residue" evidence="2">
    <location>
        <position position="1"/>
    </location>
</feature>
<comment type="caution">
    <text evidence="2">The sequence shown here is derived from an EMBL/GenBank/DDBJ whole genome shotgun (WGS) entry which is preliminary data.</text>
</comment>
<reference evidence="2" key="1">
    <citation type="submission" date="2021-02" db="EMBL/GenBank/DDBJ databases">
        <authorList>
            <person name="Dougan E. K."/>
            <person name="Rhodes N."/>
            <person name="Thang M."/>
            <person name="Chan C."/>
        </authorList>
    </citation>
    <scope>NUCLEOTIDE SEQUENCE</scope>
</reference>
<proteinExistence type="predicted"/>
<dbReference type="InterPro" id="IPR015655">
    <property type="entry name" value="PP2C"/>
</dbReference>
<protein>
    <recommendedName>
        <fullName evidence="1">PPM-type phosphatase domain-containing protein</fullName>
    </recommendedName>
</protein>
<dbReference type="InterPro" id="IPR036457">
    <property type="entry name" value="PPM-type-like_dom_sf"/>
</dbReference>
<dbReference type="GO" id="GO:0004722">
    <property type="term" value="F:protein serine/threonine phosphatase activity"/>
    <property type="evidence" value="ECO:0007669"/>
    <property type="project" value="InterPro"/>
</dbReference>
<dbReference type="CDD" id="cd00143">
    <property type="entry name" value="PP2Cc"/>
    <property type="match status" value="1"/>
</dbReference>
<dbReference type="InterPro" id="IPR001932">
    <property type="entry name" value="PPM-type_phosphatase-like_dom"/>
</dbReference>
<organism evidence="2 3">
    <name type="scientific">Polarella glacialis</name>
    <name type="common">Dinoflagellate</name>
    <dbReference type="NCBI Taxonomy" id="89957"/>
    <lineage>
        <taxon>Eukaryota</taxon>
        <taxon>Sar</taxon>
        <taxon>Alveolata</taxon>
        <taxon>Dinophyceae</taxon>
        <taxon>Suessiales</taxon>
        <taxon>Suessiaceae</taxon>
        <taxon>Polarella</taxon>
    </lineage>
</organism>
<gene>
    <name evidence="2" type="ORF">PGLA1383_LOCUS26144</name>
</gene>
<dbReference type="PROSITE" id="PS51746">
    <property type="entry name" value="PPM_2"/>
    <property type="match status" value="1"/>
</dbReference>
<dbReference type="OrthoDB" id="10264738at2759"/>
<evidence type="ECO:0000313" key="3">
    <source>
        <dbReference type="Proteomes" id="UP000654075"/>
    </source>
</evidence>
<feature type="domain" description="PPM-type phosphatase" evidence="1">
    <location>
        <begin position="1"/>
        <end position="130"/>
    </location>
</feature>
<evidence type="ECO:0000313" key="2">
    <source>
        <dbReference type="EMBL" id="CAE8608273.1"/>
    </source>
</evidence>
<dbReference type="Pfam" id="PF00481">
    <property type="entry name" value="PP2C"/>
    <property type="match status" value="1"/>
</dbReference>
<dbReference type="Proteomes" id="UP000654075">
    <property type="component" value="Unassembled WGS sequence"/>
</dbReference>
<dbReference type="EMBL" id="CAJNNV010022700">
    <property type="protein sequence ID" value="CAE8608273.1"/>
    <property type="molecule type" value="Genomic_DNA"/>
</dbReference>
<accession>A0A813F1V7</accession>
<dbReference type="SUPFAM" id="SSF81606">
    <property type="entry name" value="PP2C-like"/>
    <property type="match status" value="1"/>
</dbReference>
<keyword evidence="3" id="KW-1185">Reference proteome</keyword>
<dbReference type="PANTHER" id="PTHR47992">
    <property type="entry name" value="PROTEIN PHOSPHATASE"/>
    <property type="match status" value="1"/>
</dbReference>
<evidence type="ECO:0000259" key="1">
    <source>
        <dbReference type="PROSITE" id="PS51746"/>
    </source>
</evidence>
<sequence>TVVFHDLRIDTLFIAHVGDSRSVLGRSREDPAGAVAWEAVDLTVDHKPDLPEEKARIEEAGGQVRFDGCWNHRVYVTGKRYPGLNMSRSLGDLAGFNNAGISATPTIQRWALVNPDSKDPLVQTHDAALG</sequence>
<dbReference type="AlphaFoldDB" id="A0A813F1V7"/>
<dbReference type="Gene3D" id="3.60.40.10">
    <property type="entry name" value="PPM-type phosphatase domain"/>
    <property type="match status" value="1"/>
</dbReference>
<name>A0A813F1V7_POLGL</name>
<feature type="non-terminal residue" evidence="2">
    <location>
        <position position="130"/>
    </location>
</feature>